<evidence type="ECO:0000259" key="6">
    <source>
        <dbReference type="Pfam" id="PF04542"/>
    </source>
</evidence>
<name>A0A2U8Q3Z8_9BRAD</name>
<dbReference type="PANTHER" id="PTHR43133">
    <property type="entry name" value="RNA POLYMERASE ECF-TYPE SIGMA FACTO"/>
    <property type="match status" value="1"/>
</dbReference>
<dbReference type="SUPFAM" id="SSF88946">
    <property type="entry name" value="Sigma2 domain of RNA polymerase sigma factors"/>
    <property type="match status" value="1"/>
</dbReference>
<comment type="similarity">
    <text evidence="1">Belongs to the sigma-70 factor family. ECF subfamily.</text>
</comment>
<keyword evidence="3" id="KW-0731">Sigma factor</keyword>
<evidence type="ECO:0000313" key="8">
    <source>
        <dbReference type="EMBL" id="AWM04794.1"/>
    </source>
</evidence>
<feature type="domain" description="RNA polymerase sigma factor 70 region 4 type 2" evidence="7">
    <location>
        <begin position="111"/>
        <end position="161"/>
    </location>
</feature>
<dbReference type="KEGG" id="brq:CIT40_20735"/>
<evidence type="ECO:0000256" key="4">
    <source>
        <dbReference type="ARBA" id="ARBA00023125"/>
    </source>
</evidence>
<gene>
    <name evidence="8" type="ORF">CIT40_20735</name>
</gene>
<evidence type="ECO:0000313" key="9">
    <source>
        <dbReference type="Proteomes" id="UP000215884"/>
    </source>
</evidence>
<dbReference type="GO" id="GO:0003677">
    <property type="term" value="F:DNA binding"/>
    <property type="evidence" value="ECO:0007669"/>
    <property type="project" value="UniProtKB-KW"/>
</dbReference>
<dbReference type="PANTHER" id="PTHR43133:SF58">
    <property type="entry name" value="ECF RNA POLYMERASE SIGMA FACTOR SIGD"/>
    <property type="match status" value="1"/>
</dbReference>
<dbReference type="InterPro" id="IPR013324">
    <property type="entry name" value="RNA_pol_sigma_r3/r4-like"/>
</dbReference>
<feature type="domain" description="RNA polymerase sigma-70 region 2" evidence="6">
    <location>
        <begin position="17"/>
        <end position="79"/>
    </location>
</feature>
<dbReference type="InterPro" id="IPR039425">
    <property type="entry name" value="RNA_pol_sigma-70-like"/>
</dbReference>
<organism evidence="8 9">
    <name type="scientific">Bradyrhizobium amphicarpaeae</name>
    <dbReference type="NCBI Taxonomy" id="1404768"/>
    <lineage>
        <taxon>Bacteria</taxon>
        <taxon>Pseudomonadati</taxon>
        <taxon>Pseudomonadota</taxon>
        <taxon>Alphaproteobacteria</taxon>
        <taxon>Hyphomicrobiales</taxon>
        <taxon>Nitrobacteraceae</taxon>
        <taxon>Bradyrhizobium</taxon>
    </lineage>
</organism>
<dbReference type="InterPro" id="IPR013249">
    <property type="entry name" value="RNA_pol_sigma70_r4_t2"/>
</dbReference>
<keyword evidence="4" id="KW-0238">DNA-binding</keyword>
<evidence type="ECO:0000259" key="7">
    <source>
        <dbReference type="Pfam" id="PF08281"/>
    </source>
</evidence>
<dbReference type="NCBIfam" id="TIGR02937">
    <property type="entry name" value="sigma70-ECF"/>
    <property type="match status" value="1"/>
</dbReference>
<dbReference type="EMBL" id="CP029426">
    <property type="protein sequence ID" value="AWM04794.1"/>
    <property type="molecule type" value="Genomic_DNA"/>
</dbReference>
<dbReference type="Gene3D" id="1.10.1740.10">
    <property type="match status" value="1"/>
</dbReference>
<dbReference type="Proteomes" id="UP000215884">
    <property type="component" value="Chromosome"/>
</dbReference>
<dbReference type="GO" id="GO:0006352">
    <property type="term" value="P:DNA-templated transcription initiation"/>
    <property type="evidence" value="ECO:0007669"/>
    <property type="project" value="InterPro"/>
</dbReference>
<reference evidence="8 9" key="2">
    <citation type="journal article" date="2019" name="Int. J. Syst. Evol. Microbiol.">
        <title>Description and complete genome sequence of Bradyrhizobium amphicarpaeae sp. nov., harbouring photosystem and nitrogen-fixation genes.</title>
        <authorList>
            <person name="Bromfield E.S.P."/>
            <person name="Cloutier S."/>
            <person name="Nguyen H.D.T."/>
        </authorList>
    </citation>
    <scope>NUCLEOTIDE SEQUENCE [LARGE SCALE GENOMIC DNA]</scope>
    <source>
        <strain evidence="8 9">39S1MB</strain>
    </source>
</reference>
<proteinExistence type="inferred from homology"/>
<dbReference type="InterPro" id="IPR036388">
    <property type="entry name" value="WH-like_DNA-bd_sf"/>
</dbReference>
<dbReference type="OrthoDB" id="7041663at2"/>
<evidence type="ECO:0000256" key="5">
    <source>
        <dbReference type="ARBA" id="ARBA00023163"/>
    </source>
</evidence>
<accession>A0A2U8Q3Z8</accession>
<dbReference type="GO" id="GO:0016987">
    <property type="term" value="F:sigma factor activity"/>
    <property type="evidence" value="ECO:0007669"/>
    <property type="project" value="UniProtKB-KW"/>
</dbReference>
<keyword evidence="2" id="KW-0805">Transcription regulation</keyword>
<dbReference type="InterPro" id="IPR013325">
    <property type="entry name" value="RNA_pol_sigma_r2"/>
</dbReference>
<protein>
    <submittedName>
        <fullName evidence="8">RNA polymerase subunit sigma</fullName>
    </submittedName>
</protein>
<reference evidence="8 9" key="1">
    <citation type="journal article" date="2017" name="Syst. Appl. Microbiol.">
        <title>Soybeans inoculated with root zone soils of Canadian native legumes harbour diverse and novel Bradyrhizobium spp. that possess agricultural potential.</title>
        <authorList>
            <person name="Bromfield E.S.P."/>
            <person name="Cloutier S."/>
            <person name="Tambong J.T."/>
            <person name="Tran Thi T.V."/>
        </authorList>
    </citation>
    <scope>NUCLEOTIDE SEQUENCE [LARGE SCALE GENOMIC DNA]</scope>
    <source>
        <strain evidence="8 9">39S1MB</strain>
    </source>
</reference>
<evidence type="ECO:0000256" key="1">
    <source>
        <dbReference type="ARBA" id="ARBA00010641"/>
    </source>
</evidence>
<keyword evidence="9" id="KW-1185">Reference proteome</keyword>
<dbReference type="InterPro" id="IPR007627">
    <property type="entry name" value="RNA_pol_sigma70_r2"/>
</dbReference>
<sequence length="171" mass="19367">MARAQDGDRVAYHRLLTEISPFLRSLATPRLRDGADVEDAIQDILLTVHAIRHTYDPARPFAPWLVTIAKRRLVDRLRGWGRIRRREVAMEREHEAVAEPQSDTGLDGHHLQAAVETLPPAQQKALRLVKLQDMSLKDASHASGMSVVALKVNVHRALKNLQRLFSDRIQP</sequence>
<evidence type="ECO:0000256" key="2">
    <source>
        <dbReference type="ARBA" id="ARBA00023015"/>
    </source>
</evidence>
<dbReference type="Pfam" id="PF04542">
    <property type="entry name" value="Sigma70_r2"/>
    <property type="match status" value="1"/>
</dbReference>
<dbReference type="InterPro" id="IPR014284">
    <property type="entry name" value="RNA_pol_sigma-70_dom"/>
</dbReference>
<dbReference type="Gene3D" id="1.10.10.10">
    <property type="entry name" value="Winged helix-like DNA-binding domain superfamily/Winged helix DNA-binding domain"/>
    <property type="match status" value="1"/>
</dbReference>
<dbReference type="AlphaFoldDB" id="A0A2U8Q3Z8"/>
<dbReference type="Pfam" id="PF08281">
    <property type="entry name" value="Sigma70_r4_2"/>
    <property type="match status" value="1"/>
</dbReference>
<dbReference type="SUPFAM" id="SSF88659">
    <property type="entry name" value="Sigma3 and sigma4 domains of RNA polymerase sigma factors"/>
    <property type="match status" value="1"/>
</dbReference>
<keyword evidence="5" id="KW-0804">Transcription</keyword>
<evidence type="ECO:0000256" key="3">
    <source>
        <dbReference type="ARBA" id="ARBA00023082"/>
    </source>
</evidence>